<comment type="similarity">
    <text evidence="2 5">Belongs to the ORC2 family.</text>
</comment>
<comment type="function">
    <text evidence="5">Component of the origin recognition complex (ORC) that binds origins of replication. DNA-binding is ATP-dependent. ORC is required to assemble the pre-replication complex necessary to initiate DNA replication.</text>
</comment>
<comment type="subunit">
    <text evidence="5">Component of the origin recognition complex (ORC).</text>
</comment>
<evidence type="ECO:0000256" key="2">
    <source>
        <dbReference type="ARBA" id="ARBA00007421"/>
    </source>
</evidence>
<keyword evidence="4 5" id="KW-0539">Nucleus</keyword>
<accession>A0A4T0M2W3</accession>
<evidence type="ECO:0000256" key="3">
    <source>
        <dbReference type="ARBA" id="ARBA00022705"/>
    </source>
</evidence>
<evidence type="ECO:0000259" key="7">
    <source>
        <dbReference type="Pfam" id="PF04084"/>
    </source>
</evidence>
<evidence type="ECO:0000313" key="9">
    <source>
        <dbReference type="EMBL" id="TIC66530.1"/>
    </source>
</evidence>
<feature type="region of interest" description="Disordered" evidence="6">
    <location>
        <begin position="1"/>
        <end position="56"/>
    </location>
</feature>
<dbReference type="InterPro" id="IPR007220">
    <property type="entry name" value="ORC2"/>
</dbReference>
<dbReference type="PANTHER" id="PTHR14052">
    <property type="entry name" value="ORIGIN RECOGNITION COMPLEX SUBUNIT 2"/>
    <property type="match status" value="1"/>
</dbReference>
<feature type="domain" description="Origin recognition complex subunit 2 RecA-like" evidence="7">
    <location>
        <begin position="110"/>
        <end position="267"/>
    </location>
</feature>
<evidence type="ECO:0000256" key="5">
    <source>
        <dbReference type="RuleBase" id="RU368084"/>
    </source>
</evidence>
<organism evidence="9 10">
    <name type="scientific">Wallemia mellicola</name>
    <dbReference type="NCBI Taxonomy" id="1708541"/>
    <lineage>
        <taxon>Eukaryota</taxon>
        <taxon>Fungi</taxon>
        <taxon>Dikarya</taxon>
        <taxon>Basidiomycota</taxon>
        <taxon>Wallemiomycotina</taxon>
        <taxon>Wallemiomycetes</taxon>
        <taxon>Wallemiales</taxon>
        <taxon>Wallemiaceae</taxon>
        <taxon>Wallemia</taxon>
    </lineage>
</organism>
<protein>
    <recommendedName>
        <fullName evidence="5">Origin recognition complex subunit 2</fullName>
    </recommendedName>
</protein>
<dbReference type="AlphaFoldDB" id="A0A4T0M2W3"/>
<dbReference type="InterPro" id="IPR056773">
    <property type="entry name" value="WHD_ORC2"/>
</dbReference>
<dbReference type="GO" id="GO:0003688">
    <property type="term" value="F:DNA replication origin binding"/>
    <property type="evidence" value="ECO:0007669"/>
    <property type="project" value="UniProtKB-UniRule"/>
</dbReference>
<feature type="domain" description="Origin recognition complex subunit 2 winged-helix" evidence="8">
    <location>
        <begin position="335"/>
        <end position="400"/>
    </location>
</feature>
<evidence type="ECO:0000256" key="6">
    <source>
        <dbReference type="SAM" id="MobiDB-lite"/>
    </source>
</evidence>
<sequence length="411" mass="46296">MTTRMKGNKNTKSADNDVMQLLPQHDQEINHQNEDEEWSSQEELDNPPVKKRKKRNARPIIVQTTSDVYFQYQNMPAKSSNAEFPYAPLTAKETRETLDRAPKKRYVPREAHRRRYLQWKAELFLLDRSLMFTGAGSKLAAINDFATELSEECTTMTIDAFNPSITLREILTEIQKLDDKFDNSDSLEDMTKSVIDRYNNDKTERLVIVIHNIDSITLRAKKTLDSLKHVLGSSKISVIASIDHLAAPILFPAQDSAVGLNWVWHDLTTLEPYYVEMSHKATSVLQGAVNTTNGIVPTVSGAKHVLASVPDRARRLFIAIAKQQIEAQTNTQQSDGTPQYASPRHVLVQMAKQDFIATSEDAFDAGLAEFRDHGLLSSSSIAPKGTEGSEPEQYIWIPLDLRSLRKTVEGT</sequence>
<reference evidence="9 10" key="1">
    <citation type="submission" date="2019-03" db="EMBL/GenBank/DDBJ databases">
        <title>Sequencing 25 genomes of Wallemia mellicola.</title>
        <authorList>
            <person name="Gostincar C."/>
        </authorList>
    </citation>
    <scope>NUCLEOTIDE SEQUENCE [LARGE SCALE GENOMIC DNA]</scope>
    <source>
        <strain evidence="9 10">EXF-757</strain>
    </source>
</reference>
<evidence type="ECO:0000313" key="10">
    <source>
        <dbReference type="Proteomes" id="UP000310708"/>
    </source>
</evidence>
<feature type="compositionally biased region" description="Polar residues" evidence="6">
    <location>
        <begin position="1"/>
        <end position="13"/>
    </location>
</feature>
<dbReference type="InterPro" id="IPR056772">
    <property type="entry name" value="RecA-like_ORC2"/>
</dbReference>
<comment type="caution">
    <text evidence="9">The sequence shown here is derived from an EMBL/GenBank/DDBJ whole genome shotgun (WGS) entry which is preliminary data.</text>
</comment>
<comment type="subcellular location">
    <subcellularLocation>
        <location evidence="1 5">Nucleus</location>
    </subcellularLocation>
</comment>
<gene>
    <name evidence="9" type="ORF">E3Q01_01700</name>
</gene>
<dbReference type="EMBL" id="SPRX01000016">
    <property type="protein sequence ID" value="TIC66530.1"/>
    <property type="molecule type" value="Genomic_DNA"/>
</dbReference>
<keyword evidence="3 5" id="KW-0235">DNA replication</keyword>
<evidence type="ECO:0000256" key="1">
    <source>
        <dbReference type="ARBA" id="ARBA00004123"/>
    </source>
</evidence>
<evidence type="ECO:0000256" key="4">
    <source>
        <dbReference type="ARBA" id="ARBA00023242"/>
    </source>
</evidence>
<dbReference type="Pfam" id="PF04084">
    <property type="entry name" value="RecA-like_ORC2"/>
    <property type="match status" value="1"/>
</dbReference>
<evidence type="ECO:0000259" key="8">
    <source>
        <dbReference type="Pfam" id="PF24882"/>
    </source>
</evidence>
<dbReference type="Pfam" id="PF24882">
    <property type="entry name" value="WHD_ORC2"/>
    <property type="match status" value="1"/>
</dbReference>
<dbReference type="GO" id="GO:0005664">
    <property type="term" value="C:nuclear origin of replication recognition complex"/>
    <property type="evidence" value="ECO:0007669"/>
    <property type="project" value="UniProtKB-UniRule"/>
</dbReference>
<dbReference type="Proteomes" id="UP000310708">
    <property type="component" value="Unassembled WGS sequence"/>
</dbReference>
<dbReference type="GO" id="GO:0006260">
    <property type="term" value="P:DNA replication"/>
    <property type="evidence" value="ECO:0007669"/>
    <property type="project" value="UniProtKB-UniRule"/>
</dbReference>
<name>A0A4T0M2W3_9BASI</name>
<proteinExistence type="inferred from homology"/>
<dbReference type="PANTHER" id="PTHR14052:SF0">
    <property type="entry name" value="ORIGIN RECOGNITION COMPLEX SUBUNIT 2"/>
    <property type="match status" value="1"/>
</dbReference>
<feature type="compositionally biased region" description="Acidic residues" evidence="6">
    <location>
        <begin position="34"/>
        <end position="45"/>
    </location>
</feature>